<name>A0A1Q5TLA9_9EURO</name>
<organism evidence="3 4">
    <name type="scientific">Penicillium subrubescens</name>
    <dbReference type="NCBI Taxonomy" id="1316194"/>
    <lineage>
        <taxon>Eukaryota</taxon>
        <taxon>Fungi</taxon>
        <taxon>Dikarya</taxon>
        <taxon>Ascomycota</taxon>
        <taxon>Pezizomycotina</taxon>
        <taxon>Eurotiomycetes</taxon>
        <taxon>Eurotiomycetidae</taxon>
        <taxon>Eurotiales</taxon>
        <taxon>Aspergillaceae</taxon>
        <taxon>Penicillium</taxon>
    </lineage>
</organism>
<feature type="region of interest" description="Disordered" evidence="2">
    <location>
        <begin position="35"/>
        <end position="69"/>
    </location>
</feature>
<comment type="caution">
    <text evidence="3">The sequence shown here is derived from an EMBL/GenBank/DDBJ whole genome shotgun (WGS) entry which is preliminary data.</text>
</comment>
<accession>A0A1Q5TLA9</accession>
<dbReference type="Proteomes" id="UP000186955">
    <property type="component" value="Unassembled WGS sequence"/>
</dbReference>
<keyword evidence="4" id="KW-1185">Reference proteome</keyword>
<dbReference type="EMBL" id="MNBE01000642">
    <property type="protein sequence ID" value="OKP00969.1"/>
    <property type="molecule type" value="Genomic_DNA"/>
</dbReference>
<gene>
    <name evidence="3" type="ORF">PENSUB_7550</name>
</gene>
<feature type="coiled-coil region" evidence="1">
    <location>
        <begin position="123"/>
        <end position="154"/>
    </location>
</feature>
<feature type="compositionally biased region" description="Low complexity" evidence="2">
    <location>
        <begin position="1"/>
        <end position="13"/>
    </location>
</feature>
<dbReference type="AlphaFoldDB" id="A0A1Q5TLA9"/>
<feature type="region of interest" description="Disordered" evidence="2">
    <location>
        <begin position="1"/>
        <end position="22"/>
    </location>
</feature>
<feature type="compositionally biased region" description="Low complexity" evidence="2">
    <location>
        <begin position="49"/>
        <end position="60"/>
    </location>
</feature>
<reference evidence="3 4" key="1">
    <citation type="submission" date="2016-10" db="EMBL/GenBank/DDBJ databases">
        <title>Genome sequence of the ascomycete fungus Penicillium subrubescens.</title>
        <authorList>
            <person name="De Vries R.P."/>
            <person name="Peng M."/>
            <person name="Dilokpimol A."/>
            <person name="Hilden K."/>
            <person name="Makela M.R."/>
            <person name="Grigoriev I."/>
            <person name="Riley R."/>
            <person name="Granchi Z."/>
        </authorList>
    </citation>
    <scope>NUCLEOTIDE SEQUENCE [LARGE SCALE GENOMIC DNA]</scope>
    <source>
        <strain evidence="3 4">CBS 132785</strain>
    </source>
</reference>
<feature type="compositionally biased region" description="Acidic residues" evidence="2">
    <location>
        <begin position="35"/>
        <end position="48"/>
    </location>
</feature>
<evidence type="ECO:0000313" key="4">
    <source>
        <dbReference type="Proteomes" id="UP000186955"/>
    </source>
</evidence>
<proteinExistence type="predicted"/>
<protein>
    <submittedName>
        <fullName evidence="3">Uncharacterized protein</fullName>
    </submittedName>
</protein>
<sequence>MTSTTRRIPIRRPNPVVAGLTATTGSARALRVNDYDSDDDFNHEDGNDDSNGNDNNGNDGNDNDGNDDDFQVCIQALNNRLSAIQPSIQRRIQVDRYQSLIDQCIRDLCRDVGGLAHAVNAMQRAQDQEMIRVNAELAELRAQLERELRNLSRRST</sequence>
<evidence type="ECO:0000256" key="2">
    <source>
        <dbReference type="SAM" id="MobiDB-lite"/>
    </source>
</evidence>
<evidence type="ECO:0000313" key="3">
    <source>
        <dbReference type="EMBL" id="OKP00969.1"/>
    </source>
</evidence>
<keyword evidence="1" id="KW-0175">Coiled coil</keyword>
<evidence type="ECO:0000256" key="1">
    <source>
        <dbReference type="SAM" id="Coils"/>
    </source>
</evidence>